<dbReference type="Gene3D" id="1.10.10.10">
    <property type="entry name" value="Winged helix-like DNA-binding domain superfamily/Winged helix DNA-binding domain"/>
    <property type="match status" value="1"/>
</dbReference>
<reference evidence="1" key="5">
    <citation type="submission" date="2025-05" db="UniProtKB">
        <authorList>
            <consortium name="Ensembl"/>
        </authorList>
    </citation>
    <scope>IDENTIFICATION</scope>
</reference>
<reference evidence="1 2" key="3">
    <citation type="journal article" date="2006" name="Nature">
        <title>DNA sequence and analysis of human chromosome 8.</title>
        <authorList>
            <person name="Nusbaum C."/>
            <person name="Mikkelsen T.S."/>
            <person name="Zody M.C."/>
            <person name="Asakawa S."/>
            <person name="Taudien S."/>
            <person name="Garber M."/>
            <person name="Kodira C.D."/>
            <person name="Schueler M.G."/>
            <person name="Shimizu A."/>
            <person name="Whittaker C.A."/>
            <person name="Chang J.L."/>
            <person name="Cuomo C.A."/>
            <person name="Dewar K."/>
            <person name="FitzGerald M.G."/>
            <person name="Yang X."/>
            <person name="Allen N.R."/>
            <person name="Anderson S."/>
            <person name="Asakawa T."/>
            <person name="Blechschmidt K."/>
            <person name="Bloom T."/>
            <person name="Borowsky M.L."/>
            <person name="Butler J."/>
            <person name="Cook A."/>
            <person name="Corum B."/>
            <person name="DeArellano K."/>
            <person name="DeCaprio D."/>
            <person name="Dooley K.T."/>
            <person name="Dorris L.III."/>
            <person name="Engels R."/>
            <person name="Glockner G."/>
            <person name="Hafez N."/>
            <person name="Hagopian D.S."/>
            <person name="Hall J.L."/>
            <person name="Ishikawa S.K."/>
            <person name="Jaffe D.B."/>
            <person name="Kamat A."/>
            <person name="Kudoh J."/>
            <person name="Lehmann R."/>
            <person name="Lokitsang T."/>
            <person name="Macdonald P."/>
            <person name="Major J.E."/>
            <person name="Matthews C.D."/>
            <person name="Mauceli E."/>
            <person name="Menzel U."/>
            <person name="Mihalev A.H."/>
            <person name="Minoshima S."/>
            <person name="Murayama Y."/>
            <person name="Naylor J.W."/>
            <person name="Nicol R."/>
            <person name="Nguyen C."/>
            <person name="O'Leary S.B."/>
            <person name="O'Neill K."/>
            <person name="Parker S.C."/>
            <person name="Polley A."/>
            <person name="Raymond C.K."/>
            <person name="Reichwald K."/>
            <person name="Rodriguez J."/>
            <person name="Sasaki T."/>
            <person name="Schilhabel M."/>
            <person name="Siddiqui R."/>
            <person name="Smith C.L."/>
            <person name="Sneddon T.P."/>
            <person name="Talamas J.A."/>
            <person name="Tenzin P."/>
            <person name="Topham K."/>
            <person name="Venkataraman V."/>
            <person name="Wen G."/>
            <person name="Yamazaki S."/>
            <person name="Young S.K."/>
            <person name="Zeng Q."/>
            <person name="Zimmer A.R."/>
            <person name="Rosenthal A."/>
            <person name="Birren B.W."/>
            <person name="Platzer M."/>
            <person name="Shimizu N."/>
            <person name="Lander E.S."/>
        </authorList>
    </citation>
    <scope>NUCLEOTIDE SEQUENCE [LARGE SCALE GENOMIC DNA]</scope>
</reference>
<evidence type="ECO:0007829" key="3">
    <source>
        <dbReference type="PeptideAtlas" id="A0A087WXG6"/>
    </source>
</evidence>
<dbReference type="OpenTargets" id="ENSG00000185122"/>
<sequence length="64" mass="6899">MDLPVGPGAAGPSNVPAFLTKLWTLVSDPDTDALICWSPLPGSRLVYMVRPCKTGQLRFAEVNQ</sequence>
<keyword evidence="2" id="KW-1185">Reference proteome</keyword>
<organism evidence="1 2">
    <name type="scientific">Homo sapiens</name>
    <name type="common">Human</name>
    <dbReference type="NCBI Taxonomy" id="9606"/>
    <lineage>
        <taxon>Eukaryota</taxon>
        <taxon>Metazoa</taxon>
        <taxon>Chordata</taxon>
        <taxon>Craniata</taxon>
        <taxon>Vertebrata</taxon>
        <taxon>Euteleostomi</taxon>
        <taxon>Mammalia</taxon>
        <taxon>Eutheria</taxon>
        <taxon>Euarchontoglires</taxon>
        <taxon>Primates</taxon>
        <taxon>Haplorrhini</taxon>
        <taxon>Catarrhini</taxon>
        <taxon>Hominidae</taxon>
        <taxon>Homo</taxon>
    </lineage>
</organism>
<name>A0A087WXG6_HUMAN</name>
<dbReference type="InterPro" id="IPR036390">
    <property type="entry name" value="WH_DNA-bd_sf"/>
</dbReference>
<dbReference type="UCSC" id="uc064rjx.1">
    <property type="organism name" value="human"/>
</dbReference>
<dbReference type="SMR" id="A0A087WXG6"/>
<dbReference type="SUPFAM" id="SSF46785">
    <property type="entry name" value="Winged helix' DNA-binding domain"/>
    <property type="match status" value="1"/>
</dbReference>
<dbReference type="HOGENOM" id="CLU_2867038_0_0_1"/>
<dbReference type="Ensembl" id="ENST00000528988.1">
    <property type="protein sequence ID" value="ENSP00000481007.1"/>
    <property type="gene ID" value="ENSG00000185122.11"/>
</dbReference>
<dbReference type="Ensembl" id="ENST00000642717.1">
    <property type="protein sequence ID" value="ENSP00000495078.1"/>
    <property type="gene ID" value="ENSG00000284774.2"/>
</dbReference>
<dbReference type="GeneTree" id="ENSGT00940000158421"/>
<dbReference type="AlphaFoldDB" id="A0A087WXG6"/>
<protein>
    <submittedName>
        <fullName evidence="1">Heat shock transcription factor 1</fullName>
    </submittedName>
</protein>
<reference evidence="1" key="2">
    <citation type="journal article" date="2004" name="Nature">
        <title>Finishing the euchromatic sequence of the human genome.</title>
        <authorList>
            <consortium name="International Human Genome Sequencing Consortium"/>
        </authorList>
    </citation>
    <scope>NUCLEOTIDE SEQUENCE [LARGE SCALE GENOMIC DNA]</scope>
</reference>
<dbReference type="ExpressionAtlas" id="A0A087WXG6">
    <property type="expression patterns" value="baseline and differential"/>
</dbReference>
<dbReference type="VEuPathDB" id="HostDB:ENSG00000185122"/>
<reference evidence="1" key="1">
    <citation type="journal article" date="2001" name="Nature">
        <title>Initial sequencing and analysis of the human genome.</title>
        <authorList>
            <consortium name="International Human Genome Sequencing Consortium"/>
            <person name="Lander E.S."/>
            <person name="Linton L.M."/>
            <person name="Birren B."/>
            <person name="Nusbaum C."/>
            <person name="Zody M.C."/>
            <person name="Baldwin J."/>
            <person name="Devon K."/>
            <person name="Dewar K."/>
            <person name="Doyle M."/>
            <person name="FitzHugh W."/>
            <person name="Funke R."/>
            <person name="Gage D."/>
            <person name="Harris K."/>
            <person name="Heaford A."/>
            <person name="Howland J."/>
            <person name="Kann L."/>
            <person name="Lehoczky J."/>
            <person name="LeVine R."/>
            <person name="McEwan P."/>
            <person name="McKernan K."/>
            <person name="Meldrim J."/>
            <person name="Mesirov J.P."/>
            <person name="Miranda C."/>
            <person name="Morris W."/>
            <person name="Naylor J."/>
            <person name="Raymond C."/>
            <person name="Rosetti M."/>
            <person name="Santos R."/>
            <person name="Sheridan A."/>
            <person name="Sougnez C."/>
            <person name="Stange-Thomann N."/>
            <person name="Stojanovic N."/>
            <person name="Subramanian A."/>
            <person name="Wyman D."/>
            <person name="Rogers J."/>
            <person name="Sulston J."/>
            <person name="Ainscough R."/>
            <person name="Beck S."/>
            <person name="Bentley D."/>
            <person name="Burton J."/>
            <person name="Clee C."/>
            <person name="Carter N."/>
            <person name="Coulson A."/>
            <person name="Deadman R."/>
            <person name="Deloukas P."/>
            <person name="Dunham A."/>
            <person name="Dunham I."/>
            <person name="Durbin R."/>
            <person name="French L."/>
            <person name="Grafham D."/>
            <person name="Gregory S."/>
            <person name="Hubbard T."/>
            <person name="Humphray S."/>
            <person name="Hunt A."/>
            <person name="Jones M."/>
            <person name="Lloyd C."/>
            <person name="McMurray A."/>
            <person name="Matthews L."/>
            <person name="Mercer S."/>
            <person name="Milne S."/>
            <person name="Mullikin J.C."/>
            <person name="Mungall A."/>
            <person name="Plumb R."/>
            <person name="Ross M."/>
            <person name="Shownkeen R."/>
            <person name="Sims S."/>
            <person name="Waterston R.H."/>
            <person name="Wilson R.K."/>
            <person name="Hillier L.W."/>
            <person name="McPherson J.D."/>
            <person name="Marra M.A."/>
            <person name="Mardis E.R."/>
            <person name="Fulton L.A."/>
            <person name="Chinwalla A.T."/>
            <person name="Pepin K.H."/>
            <person name="Gish W.R."/>
            <person name="Chissoe S.L."/>
            <person name="Wendl M.C."/>
            <person name="Delehaunty K.D."/>
            <person name="Miner T.L."/>
            <person name="Delehaunty A."/>
            <person name="Kramer J.B."/>
            <person name="Cook L.L."/>
            <person name="Fulton R.S."/>
            <person name="Johnson D.L."/>
            <person name="Minx P.J."/>
            <person name="Clifton S.W."/>
            <person name="Hawkins T."/>
            <person name="Branscomb E."/>
            <person name="Predki P."/>
            <person name="Richardson P."/>
            <person name="Wenning S."/>
            <person name="Slezak T."/>
            <person name="Doggett N."/>
            <person name="Cheng J.F."/>
            <person name="Olsen A."/>
            <person name="Lucas S."/>
            <person name="Elkin C."/>
            <person name="Uberbacher E."/>
            <person name="Frazier M."/>
            <person name="Gibbs R.A."/>
            <person name="Muzny D.M."/>
            <person name="Scherer S.E."/>
            <person name="Bouck J.B."/>
            <person name="Sodergren E.J."/>
            <person name="Worley K.C."/>
            <person name="Rives C.M."/>
            <person name="Gorrell J.H."/>
            <person name="Metzker M.L."/>
            <person name="Naylor S.L."/>
            <person name="Kucherlapati R.S."/>
            <person name="Nelson D.L."/>
            <person name="Weinstock G.M."/>
            <person name="Sakaki Y."/>
            <person name="Fujiyama A."/>
            <person name="Hattori M."/>
            <person name="Yada T."/>
            <person name="Toyoda A."/>
            <person name="Itoh T."/>
            <person name="Kawagoe C."/>
            <person name="Watanabe H."/>
            <person name="Totoki Y."/>
            <person name="Taylor T."/>
            <person name="Weissenbach J."/>
            <person name="Heilig R."/>
            <person name="Saurin W."/>
            <person name="Artiguenave F."/>
            <person name="Brottier P."/>
            <person name="Bruls T."/>
            <person name="Pelletier E."/>
            <person name="Robert C."/>
            <person name="Wincker P."/>
            <person name="Smith D.R."/>
            <person name="Doucette-Stamm L."/>
            <person name="Rubenfield M."/>
            <person name="Weinstock K."/>
            <person name="Lee H.M."/>
            <person name="Dubois J."/>
            <person name="Rosenthal A."/>
            <person name="Platzer M."/>
            <person name="Nyakatura G."/>
            <person name="Taudien S."/>
            <person name="Rump A."/>
            <person name="Yang H."/>
            <person name="Yu J."/>
            <person name="Wang J."/>
            <person name="Huang G."/>
            <person name="Gu J."/>
            <person name="Hood L."/>
            <person name="Rowen L."/>
            <person name="Madan A."/>
            <person name="Qin S."/>
            <person name="Davis R.W."/>
            <person name="Federspiel N.A."/>
            <person name="Abola A.P."/>
            <person name="Proctor M.J."/>
            <person name="Myers R.M."/>
            <person name="Schmutz J."/>
            <person name="Dickson M."/>
            <person name="Grimwood J."/>
            <person name="Cox D.R."/>
            <person name="Olson M.V."/>
            <person name="Kaul R."/>
            <person name="Raymond C."/>
            <person name="Shimizu N."/>
            <person name="Kawasaki K."/>
            <person name="Minoshima S."/>
            <person name="Evans G.A."/>
            <person name="Athanasiou M."/>
            <person name="Schultz R."/>
            <person name="Roe B.A."/>
            <person name="Chen F."/>
            <person name="Pan H."/>
            <person name="Ramser J."/>
            <person name="Lehrach H."/>
            <person name="Reinhardt R."/>
            <person name="McCombie W.R."/>
            <person name="de la Bastide M."/>
            <person name="Dedhia N."/>
            <person name="Blocker H."/>
            <person name="Hornischer K."/>
            <person name="Nordsiek G."/>
            <person name="Agarwala R."/>
            <person name="Aravind L."/>
            <person name="Bailey J.A."/>
            <person name="Bateman A."/>
            <person name="Batzoglou S."/>
            <person name="Birney E."/>
            <person name="Bork P."/>
            <person name="Brown D.G."/>
            <person name="Burge C.B."/>
            <person name="Cerutti L."/>
            <person name="Chen H.C."/>
            <person name="Church D."/>
            <person name="Clamp M."/>
            <person name="Copley R.R."/>
            <person name="Doerks T."/>
            <person name="Eddy S.R."/>
            <person name="Eichler E.E."/>
            <person name="Furey T.S."/>
            <person name="Galagan J."/>
            <person name="Gilbert J.G."/>
            <person name="Harmon C."/>
            <person name="Hayashizaki Y."/>
            <person name="Haussler D."/>
            <person name="Hermjakob H."/>
            <person name="Hokamp K."/>
            <person name="Jang W."/>
            <person name="Johnson L.S."/>
            <person name="Jones T.A."/>
            <person name="Kasif S."/>
            <person name="Kaspryzk A."/>
            <person name="Kennedy S."/>
            <person name="Kent W.J."/>
            <person name="Kitts P."/>
            <person name="Koonin E.V."/>
            <person name="Korf I."/>
            <person name="Kulp D."/>
            <person name="Lancet D."/>
            <person name="Lowe T.M."/>
            <person name="McLysaght A."/>
            <person name="Mikkelsen T."/>
            <person name="Moran J.V."/>
            <person name="Mulder N."/>
            <person name="Pollara V.J."/>
            <person name="Ponting C.P."/>
            <person name="Schuler G."/>
            <person name="Schultz J."/>
            <person name="Slater G."/>
            <person name="Smit A.F."/>
            <person name="Stupka E."/>
            <person name="Szustakowski J."/>
            <person name="Thierry-Mieg D."/>
            <person name="Thierry-Mieg J."/>
            <person name="Wagner L."/>
            <person name="Wallis J."/>
            <person name="Wheeler R."/>
            <person name="Williams A."/>
            <person name="Wolf Y.I."/>
            <person name="Wolfe K.H."/>
            <person name="Yang S.P."/>
            <person name="Yeh R.F."/>
            <person name="Collins F."/>
            <person name="Guyer M.S."/>
            <person name="Peterson J."/>
            <person name="Felsenfeld A."/>
            <person name="Wetterstrand K.A."/>
            <person name="Patrinos A."/>
            <person name="Morgan M.J."/>
            <person name="de Jong P."/>
            <person name="Catanese J.J."/>
            <person name="Osoegawa K."/>
            <person name="Shizuya H."/>
            <person name="Choi S."/>
            <person name="Chen Y.J."/>
        </authorList>
    </citation>
    <scope>NUCLEOTIDE SEQUENCE [LARGE SCALE GENOMIC DNA]</scope>
</reference>
<dbReference type="MassIVE" id="A0A087WXG6"/>
<gene>
    <name evidence="1" type="primary">HSF1</name>
</gene>
<dbReference type="InterPro" id="IPR036388">
    <property type="entry name" value="WH-like_DNA-bd_sf"/>
</dbReference>
<dbReference type="ChiTaRS" id="HSF1">
    <property type="organism name" value="human"/>
</dbReference>
<dbReference type="HGNC" id="HGNC:5224">
    <property type="gene designation" value="HSF1"/>
</dbReference>
<dbReference type="EMBL" id="AC233992">
    <property type="status" value="NOT_ANNOTATED_CDS"/>
    <property type="molecule type" value="Genomic_DNA"/>
</dbReference>
<evidence type="ECO:0007829" key="5">
    <source>
        <dbReference type="PubMed" id="19413330"/>
    </source>
</evidence>
<dbReference type="OrthoDB" id="60033at2759"/>
<dbReference type="Proteomes" id="UP000005640">
    <property type="component" value="Chromosome 8"/>
</dbReference>
<accession>A0A087WXG6</accession>
<reference evidence="5" key="4">
    <citation type="journal article" date="2009" name="Anal. Chem.">
        <title>Lys-N and trypsin cover complementary parts of the phosphoproteome in a refined SCX-based approach.</title>
        <authorList>
            <person name="Gauci S."/>
            <person name="Helbig A.O."/>
            <person name="Slijper M."/>
            <person name="Krijgsveld J."/>
            <person name="Heck A.J."/>
            <person name="Mohammed S."/>
        </authorList>
    </citation>
    <scope>IDENTIFICATION BY MASS SPECTROMETRY [LARGE SCALE ANALYSIS]</scope>
</reference>
<dbReference type="Bgee" id="ENSG00000185122">
    <property type="expression patterns" value="Expressed in apex of heart and 99 other cell types or tissues"/>
</dbReference>
<evidence type="ECO:0000313" key="2">
    <source>
        <dbReference type="Proteomes" id="UP000005640"/>
    </source>
</evidence>
<evidence type="ECO:0000313" key="1">
    <source>
        <dbReference type="Ensembl" id="ENSP00000481007.1"/>
    </source>
</evidence>
<keyword evidence="3 4" id="KW-1267">Proteomics identification</keyword>
<proteinExistence type="evidence at protein level"/>
<evidence type="ECO:0007829" key="4">
    <source>
        <dbReference type="ProteomicsDB" id="A0A087WXG6"/>
    </source>
</evidence>